<dbReference type="PRINTS" id="PR00828">
    <property type="entry name" value="FORMIN"/>
</dbReference>
<evidence type="ECO:0000259" key="4">
    <source>
        <dbReference type="PROSITE" id="PS51444"/>
    </source>
</evidence>
<feature type="compositionally biased region" description="Low complexity" evidence="3">
    <location>
        <begin position="390"/>
        <end position="401"/>
    </location>
</feature>
<feature type="compositionally biased region" description="Basic and acidic residues" evidence="3">
    <location>
        <begin position="918"/>
        <end position="940"/>
    </location>
</feature>
<feature type="compositionally biased region" description="Basic and acidic residues" evidence="3">
    <location>
        <begin position="92"/>
        <end position="102"/>
    </location>
</feature>
<dbReference type="GO" id="GO:0005884">
    <property type="term" value="C:actin filament"/>
    <property type="evidence" value="ECO:0007669"/>
    <property type="project" value="InterPro"/>
</dbReference>
<comment type="similarity">
    <text evidence="1">Belongs to the formin homology family. Cappuccino subfamily.</text>
</comment>
<feature type="region of interest" description="Disordered" evidence="3">
    <location>
        <begin position="1227"/>
        <end position="1252"/>
    </location>
</feature>
<evidence type="ECO:0000313" key="5">
    <source>
        <dbReference type="EMBL" id="KAH7972874.1"/>
    </source>
</evidence>
<feature type="region of interest" description="Disordered" evidence="3">
    <location>
        <begin position="204"/>
        <end position="269"/>
    </location>
</feature>
<dbReference type="GO" id="GO:0045010">
    <property type="term" value="P:actin nucleation"/>
    <property type="evidence" value="ECO:0007669"/>
    <property type="project" value="InterPro"/>
</dbReference>
<sequence length="1252" mass="135536">MTDERGEFVEWRFWRFPPPNASHQRFGDEIAKFAAAAAIPSRAAGTATVAGKAAVACGQRDRAAAKCSTSSPRCSVFLEKRPAAVSVQDESSNNHKHPEEKAGIAPPSEPDATSLGADDAAKADDTSVVVTTDSFQSKRSHGASQRDPAPVVSVASDWRRIAKPNRVGRLLRDAASAAGDASAAEGGGCGRDDVAPSIPLKAAAAAPVGDAMGNKSSSSTSAEKRAKGSSDCLSAETPKGSPGLFRLGRDVVRGKVRKTPQPARKAAAAAAQEDDFAVAQGKCQGTESHVVVASANGTPKKRSESSPESSVSGSVYVDTVSHLAESEDGVVVAGDASTSRTAVSESVEVVGTPTTPPQRSPSNASDTTVFGDEVAPDFVFPRPQTPPSSAPVTTNGAAAAVTGGGGLPSYRASGLRVRSHSEADSTTLLYSRAPSCTSLGRGDANKATVGSDSTAAGYAAPTFTLTQHRKVVLPKFSAPSSALSSAAAAVSEESGDAKPGSAQVSSAAGGGGQMLLNWFCTTFPEDHYLRFLLTKQDLKLLAAQFCTHLLAAGVLRQIEDENAPLESLFRPDLMYYWTHSEVPACPASNVVPGKLTTDYWPPPDSEGDARPGLRYTEAEAQQMIMGLKKAHRNELEKLQKEHELALFSLRGEQAARLTDYEGQVVRLEQEIDKYQTLAGIEELTRKARDIDAPQATPAPAAAAAAPVSQRSCEVQTLSAVLRSCEAQTVTPATCDKWVQAQWRFAVGIVQTDEAEYATQESQTHIDTCHQECQTDEQAAQLADLSKLTSRAEHVVSKKFGRVLGKFRGMMGTPPPPPPLPSFMAPVHGSPAPPPPPPPGLGPVPMPAPPVARKQPVNPKALMKPLYWTRIQVPTTKQPQGAPPASPEKTAEHKTLWESLEETPPSDWEEFENLFSRQVQEKKPTAKTKSAQEKTKQRPTNEELKLIQDHLALKPEVPLDKPERFLLDLSRIPEYADRVGCIMFQSTYTESISIVENKLNNLKMTCEALLHSKEVRTILGLILALGNYMNGGNRSRGQADGFGLEILAKLKDVKSKDNSLTLLHYIVRVYISKFQEDVSQEKAKFPLPEPTDMERAGLVNFDDIRADLKKLDAQIKSCETKVQKVLNNSDSEHQEPFREQMTTFLQKAHQEQKEQEENLEETRIKFLETKDYFLLQPKSKNESEWPKELFTPWVPFCNDFKNIWKKEVQRKIKLDLEAARKKVKDLQEAKKSSVMSEVVKVRSSRPSGLTQVA</sequence>
<reference evidence="5" key="1">
    <citation type="journal article" date="2020" name="Cell">
        <title>Large-Scale Comparative Analyses of Tick Genomes Elucidate Their Genetic Diversity and Vector Capacities.</title>
        <authorList>
            <consortium name="Tick Genome and Microbiome Consortium (TIGMIC)"/>
            <person name="Jia N."/>
            <person name="Wang J."/>
            <person name="Shi W."/>
            <person name="Du L."/>
            <person name="Sun Y."/>
            <person name="Zhan W."/>
            <person name="Jiang J.F."/>
            <person name="Wang Q."/>
            <person name="Zhang B."/>
            <person name="Ji P."/>
            <person name="Bell-Sakyi L."/>
            <person name="Cui X.M."/>
            <person name="Yuan T.T."/>
            <person name="Jiang B.G."/>
            <person name="Yang W.F."/>
            <person name="Lam T.T."/>
            <person name="Chang Q.C."/>
            <person name="Ding S.J."/>
            <person name="Wang X.J."/>
            <person name="Zhu J.G."/>
            <person name="Ruan X.D."/>
            <person name="Zhao L."/>
            <person name="Wei J.T."/>
            <person name="Ye R.Z."/>
            <person name="Que T.C."/>
            <person name="Du C.H."/>
            <person name="Zhou Y.H."/>
            <person name="Cheng J.X."/>
            <person name="Dai P.F."/>
            <person name="Guo W.B."/>
            <person name="Han X.H."/>
            <person name="Huang E.J."/>
            <person name="Li L.F."/>
            <person name="Wei W."/>
            <person name="Gao Y.C."/>
            <person name="Liu J.Z."/>
            <person name="Shao H.Z."/>
            <person name="Wang X."/>
            <person name="Wang C.C."/>
            <person name="Yang T.C."/>
            <person name="Huo Q.B."/>
            <person name="Li W."/>
            <person name="Chen H.Y."/>
            <person name="Chen S.E."/>
            <person name="Zhou L.G."/>
            <person name="Ni X.B."/>
            <person name="Tian J.H."/>
            <person name="Sheng Y."/>
            <person name="Liu T."/>
            <person name="Pan Y.S."/>
            <person name="Xia L.Y."/>
            <person name="Li J."/>
            <person name="Zhao F."/>
            <person name="Cao W.C."/>
        </authorList>
    </citation>
    <scope>NUCLEOTIDE SEQUENCE</scope>
    <source>
        <strain evidence="5">Rsan-2018</strain>
    </source>
</reference>
<evidence type="ECO:0000256" key="1">
    <source>
        <dbReference type="ARBA" id="ARBA00005271"/>
    </source>
</evidence>
<feature type="region of interest" description="Disordered" evidence="3">
    <location>
        <begin position="335"/>
        <end position="409"/>
    </location>
</feature>
<dbReference type="FunFam" id="1.20.58.2220:FF:000036">
    <property type="entry name" value="Formin, putative"/>
    <property type="match status" value="1"/>
</dbReference>
<dbReference type="GO" id="GO:0030866">
    <property type="term" value="P:cortical actin cytoskeleton organization"/>
    <property type="evidence" value="ECO:0007669"/>
    <property type="project" value="TreeGrafter"/>
</dbReference>
<dbReference type="PROSITE" id="PS51444">
    <property type="entry name" value="FH2"/>
    <property type="match status" value="1"/>
</dbReference>
<dbReference type="GO" id="GO:0008017">
    <property type="term" value="F:microtubule binding"/>
    <property type="evidence" value="ECO:0007669"/>
    <property type="project" value="InterPro"/>
</dbReference>
<dbReference type="GO" id="GO:0005737">
    <property type="term" value="C:cytoplasm"/>
    <property type="evidence" value="ECO:0007669"/>
    <property type="project" value="UniProtKB-ARBA"/>
</dbReference>
<feature type="region of interest" description="Disordered" evidence="3">
    <location>
        <begin position="874"/>
        <end position="893"/>
    </location>
</feature>
<dbReference type="VEuPathDB" id="VectorBase:RSAN_055170"/>
<comment type="caution">
    <text evidence="5">The sequence shown here is derived from an EMBL/GenBank/DDBJ whole genome shotgun (WGS) entry which is preliminary data.</text>
</comment>
<dbReference type="EMBL" id="JABSTV010001247">
    <property type="protein sequence ID" value="KAH7972874.1"/>
    <property type="molecule type" value="Genomic_DNA"/>
</dbReference>
<dbReference type="GO" id="GO:0051015">
    <property type="term" value="F:actin filament binding"/>
    <property type="evidence" value="ECO:0007669"/>
    <property type="project" value="TreeGrafter"/>
</dbReference>
<feature type="region of interest" description="Disordered" evidence="3">
    <location>
        <begin position="293"/>
        <end position="313"/>
    </location>
</feature>
<dbReference type="Proteomes" id="UP000821837">
    <property type="component" value="Chromosome 11"/>
</dbReference>
<gene>
    <name evidence="5" type="ORF">HPB52_018173</name>
</gene>
<evidence type="ECO:0000256" key="3">
    <source>
        <dbReference type="SAM" id="MobiDB-lite"/>
    </source>
</evidence>
<dbReference type="SMART" id="SM00498">
    <property type="entry name" value="FH2"/>
    <property type="match status" value="1"/>
</dbReference>
<dbReference type="InterPro" id="IPR042201">
    <property type="entry name" value="FH2_Formin_sf"/>
</dbReference>
<accession>A0A9D4QBP1</accession>
<organism evidence="5 6">
    <name type="scientific">Rhipicephalus sanguineus</name>
    <name type="common">Brown dog tick</name>
    <name type="synonym">Ixodes sanguineus</name>
    <dbReference type="NCBI Taxonomy" id="34632"/>
    <lineage>
        <taxon>Eukaryota</taxon>
        <taxon>Metazoa</taxon>
        <taxon>Ecdysozoa</taxon>
        <taxon>Arthropoda</taxon>
        <taxon>Chelicerata</taxon>
        <taxon>Arachnida</taxon>
        <taxon>Acari</taxon>
        <taxon>Parasitiformes</taxon>
        <taxon>Ixodida</taxon>
        <taxon>Ixodoidea</taxon>
        <taxon>Ixodidae</taxon>
        <taxon>Rhipicephalinae</taxon>
        <taxon>Rhipicephalus</taxon>
        <taxon>Rhipicephalus</taxon>
    </lineage>
</organism>
<name>A0A9D4QBP1_RHISA</name>
<reference evidence="5" key="2">
    <citation type="submission" date="2021-09" db="EMBL/GenBank/DDBJ databases">
        <authorList>
            <person name="Jia N."/>
            <person name="Wang J."/>
            <person name="Shi W."/>
            <person name="Du L."/>
            <person name="Sun Y."/>
            <person name="Zhan W."/>
            <person name="Jiang J."/>
            <person name="Wang Q."/>
            <person name="Zhang B."/>
            <person name="Ji P."/>
            <person name="Sakyi L.B."/>
            <person name="Cui X."/>
            <person name="Yuan T."/>
            <person name="Jiang B."/>
            <person name="Yang W."/>
            <person name="Lam T.T.-Y."/>
            <person name="Chang Q."/>
            <person name="Ding S."/>
            <person name="Wang X."/>
            <person name="Zhu J."/>
            <person name="Ruan X."/>
            <person name="Zhao L."/>
            <person name="Wei J."/>
            <person name="Que T."/>
            <person name="Du C."/>
            <person name="Cheng J."/>
            <person name="Dai P."/>
            <person name="Han X."/>
            <person name="Huang E."/>
            <person name="Gao Y."/>
            <person name="Liu J."/>
            <person name="Shao H."/>
            <person name="Ye R."/>
            <person name="Li L."/>
            <person name="Wei W."/>
            <person name="Wang X."/>
            <person name="Wang C."/>
            <person name="Huo Q."/>
            <person name="Li W."/>
            <person name="Guo W."/>
            <person name="Chen H."/>
            <person name="Chen S."/>
            <person name="Zhou L."/>
            <person name="Zhou L."/>
            <person name="Ni X."/>
            <person name="Tian J."/>
            <person name="Zhou Y."/>
            <person name="Sheng Y."/>
            <person name="Liu T."/>
            <person name="Pan Y."/>
            <person name="Xia L."/>
            <person name="Li J."/>
            <person name="Zhao F."/>
            <person name="Cao W."/>
        </authorList>
    </citation>
    <scope>NUCLEOTIDE SEQUENCE</scope>
    <source>
        <strain evidence="5">Rsan-2018</strain>
        <tissue evidence="5">Larvae</tissue>
    </source>
</reference>
<dbReference type="VEuPathDB" id="VectorBase:RSAN_038067"/>
<dbReference type="AlphaFoldDB" id="A0A9D4QBP1"/>
<feature type="region of interest" description="Disordered" evidence="3">
    <location>
        <begin position="85"/>
        <end position="151"/>
    </location>
</feature>
<evidence type="ECO:0000256" key="2">
    <source>
        <dbReference type="SAM" id="Coils"/>
    </source>
</evidence>
<dbReference type="InterPro" id="IPR001265">
    <property type="entry name" value="Formin_Cappuccino_subfam"/>
</dbReference>
<protein>
    <recommendedName>
        <fullName evidence="4">FH2 domain-containing protein</fullName>
    </recommendedName>
</protein>
<dbReference type="PANTHER" id="PTHR45920">
    <property type="entry name" value="FORMIN HOMOLOGY 2 DOMAIN CONTAINING, ISOFORM I"/>
    <property type="match status" value="1"/>
</dbReference>
<feature type="region of interest" description="Disordered" evidence="3">
    <location>
        <begin position="812"/>
        <end position="842"/>
    </location>
</feature>
<evidence type="ECO:0000313" key="6">
    <source>
        <dbReference type="Proteomes" id="UP000821837"/>
    </source>
</evidence>
<dbReference type="Gene3D" id="1.20.58.2220">
    <property type="entry name" value="Formin, FH2 domain"/>
    <property type="match status" value="2"/>
</dbReference>
<keyword evidence="6" id="KW-1185">Reference proteome</keyword>
<proteinExistence type="inferred from homology"/>
<keyword evidence="2" id="KW-0175">Coiled coil</keyword>
<feature type="domain" description="FH2" evidence="4">
    <location>
        <begin position="830"/>
        <end position="1225"/>
    </location>
</feature>
<feature type="region of interest" description="Disordered" evidence="3">
    <location>
        <begin position="917"/>
        <end position="940"/>
    </location>
</feature>
<dbReference type="Pfam" id="PF02181">
    <property type="entry name" value="FH2"/>
    <property type="match status" value="1"/>
</dbReference>
<dbReference type="PANTHER" id="PTHR45920:SF7">
    <property type="entry name" value="FORMIN-G"/>
    <property type="match status" value="1"/>
</dbReference>
<feature type="compositionally biased region" description="Polar residues" evidence="3">
    <location>
        <begin position="128"/>
        <end position="137"/>
    </location>
</feature>
<dbReference type="InterPro" id="IPR015425">
    <property type="entry name" value="FH2_Formin"/>
</dbReference>
<feature type="coiled-coil region" evidence="2">
    <location>
        <begin position="1100"/>
        <end position="1164"/>
    </location>
</feature>
<dbReference type="SUPFAM" id="SSF101447">
    <property type="entry name" value="Formin homology 2 domain (FH2 domain)"/>
    <property type="match status" value="1"/>
</dbReference>
<feature type="compositionally biased region" description="Pro residues" evidence="3">
    <location>
        <begin position="830"/>
        <end position="842"/>
    </location>
</feature>